<keyword evidence="3" id="KW-1185">Reference proteome</keyword>
<name>A0ABQ5XHQ3_9GAMM</name>
<dbReference type="Proteomes" id="UP001156670">
    <property type="component" value="Unassembled WGS sequence"/>
</dbReference>
<accession>A0ABQ5XHQ3</accession>
<reference evidence="3" key="1">
    <citation type="journal article" date="2019" name="Int. J. Syst. Evol. Microbiol.">
        <title>The Global Catalogue of Microorganisms (GCM) 10K type strain sequencing project: providing services to taxonomists for standard genome sequencing and annotation.</title>
        <authorList>
            <consortium name="The Broad Institute Genomics Platform"/>
            <consortium name="The Broad Institute Genome Sequencing Center for Infectious Disease"/>
            <person name="Wu L."/>
            <person name="Ma J."/>
        </authorList>
    </citation>
    <scope>NUCLEOTIDE SEQUENCE [LARGE SCALE GENOMIC DNA]</scope>
    <source>
        <strain evidence="3">NBRC 111980</strain>
    </source>
</reference>
<evidence type="ECO:0000313" key="3">
    <source>
        <dbReference type="Proteomes" id="UP001156670"/>
    </source>
</evidence>
<protein>
    <submittedName>
        <fullName evidence="2">Uncharacterized protein</fullName>
    </submittedName>
</protein>
<comment type="caution">
    <text evidence="2">The sequence shown here is derived from an EMBL/GenBank/DDBJ whole genome shotgun (WGS) entry which is preliminary data.</text>
</comment>
<organism evidence="2 3">
    <name type="scientific">Dyella acidisoli</name>
    <dbReference type="NCBI Taxonomy" id="1867834"/>
    <lineage>
        <taxon>Bacteria</taxon>
        <taxon>Pseudomonadati</taxon>
        <taxon>Pseudomonadota</taxon>
        <taxon>Gammaproteobacteria</taxon>
        <taxon>Lysobacterales</taxon>
        <taxon>Rhodanobacteraceae</taxon>
        <taxon>Dyella</taxon>
    </lineage>
</organism>
<dbReference type="RefSeq" id="WP_284318998.1">
    <property type="nucleotide sequence ID" value="NZ_BSOB01000003.1"/>
</dbReference>
<feature type="compositionally biased region" description="Low complexity" evidence="1">
    <location>
        <begin position="15"/>
        <end position="25"/>
    </location>
</feature>
<evidence type="ECO:0000313" key="2">
    <source>
        <dbReference type="EMBL" id="GLQ91220.1"/>
    </source>
</evidence>
<gene>
    <name evidence="2" type="ORF">GCM10007901_01700</name>
</gene>
<proteinExistence type="predicted"/>
<feature type="region of interest" description="Disordered" evidence="1">
    <location>
        <begin position="1"/>
        <end position="26"/>
    </location>
</feature>
<dbReference type="EMBL" id="BSOB01000003">
    <property type="protein sequence ID" value="GLQ91220.1"/>
    <property type="molecule type" value="Genomic_DNA"/>
</dbReference>
<sequence>MQTRIKPTMTVYPCRSRSSSVGSGSEHSNVWLTWEALEREHFSSEGLLVADFSRPLEVDPSMVKNHRYVPET</sequence>
<evidence type="ECO:0000256" key="1">
    <source>
        <dbReference type="SAM" id="MobiDB-lite"/>
    </source>
</evidence>